<evidence type="ECO:0000256" key="1">
    <source>
        <dbReference type="SAM" id="SignalP"/>
    </source>
</evidence>
<dbReference type="InterPro" id="IPR025667">
    <property type="entry name" value="SprB_repeat"/>
</dbReference>
<name>K1LDW2_CECL9</name>
<dbReference type="PANTHER" id="PTHR46534:SF1">
    <property type="entry name" value="IGGFC-BINDING PROTEIN N-TERMINAL DOMAIN-CONTAINING PROTEIN"/>
    <property type="match status" value="1"/>
</dbReference>
<protein>
    <submittedName>
        <fullName evidence="3">PKD domain protein</fullName>
    </submittedName>
</protein>
<evidence type="ECO:0000313" key="4">
    <source>
        <dbReference type="Proteomes" id="UP000004478"/>
    </source>
</evidence>
<dbReference type="CDD" id="cd00146">
    <property type="entry name" value="PKD"/>
    <property type="match status" value="1"/>
</dbReference>
<keyword evidence="1" id="KW-0732">Signal</keyword>
<comment type="caution">
    <text evidence="3">The sequence shown here is derived from an EMBL/GenBank/DDBJ whole genome shotgun (WGS) entry which is preliminary data.</text>
</comment>
<organism evidence="3 4">
    <name type="scientific">Cecembia lonarensis (strain CCUG 58316 / KCTC 22772 / LW9)</name>
    <dbReference type="NCBI Taxonomy" id="1225176"/>
    <lineage>
        <taxon>Bacteria</taxon>
        <taxon>Pseudomonadati</taxon>
        <taxon>Bacteroidota</taxon>
        <taxon>Cytophagia</taxon>
        <taxon>Cytophagales</taxon>
        <taxon>Cyclobacteriaceae</taxon>
        <taxon>Cecembia</taxon>
    </lineage>
</organism>
<dbReference type="InterPro" id="IPR035986">
    <property type="entry name" value="PKD_dom_sf"/>
</dbReference>
<dbReference type="OrthoDB" id="7794186at2"/>
<accession>K1LDW2</accession>
<dbReference type="InterPro" id="IPR013783">
    <property type="entry name" value="Ig-like_fold"/>
</dbReference>
<dbReference type="Pfam" id="PF13573">
    <property type="entry name" value="SprB"/>
    <property type="match status" value="2"/>
</dbReference>
<proteinExistence type="predicted"/>
<dbReference type="Proteomes" id="UP000004478">
    <property type="component" value="Unassembled WGS sequence"/>
</dbReference>
<dbReference type="PROSITE" id="PS50093">
    <property type="entry name" value="PKD"/>
    <property type="match status" value="1"/>
</dbReference>
<feature type="domain" description="PKD" evidence="2">
    <location>
        <begin position="499"/>
        <end position="532"/>
    </location>
</feature>
<reference evidence="3 4" key="1">
    <citation type="journal article" date="2012" name="J. Bacteriol.">
        <title>Draft Genome Sequence of Cecembia lonarensis Strain LW9T, Isolated from Lonar Lake, a Haloalkaline Lake in India.</title>
        <authorList>
            <person name="Shivaji S."/>
            <person name="Ara S."/>
            <person name="Singh A."/>
            <person name="Pinnaka A.K."/>
        </authorList>
    </citation>
    <scope>NUCLEOTIDE SEQUENCE [LARGE SCALE GENOMIC DNA]</scope>
    <source>
        <strain evidence="3 4">LW9</strain>
    </source>
</reference>
<gene>
    <name evidence="3" type="ORF">B879_01050</name>
</gene>
<dbReference type="InterPro" id="IPR000601">
    <property type="entry name" value="PKD_dom"/>
</dbReference>
<dbReference type="InterPro" id="IPR035234">
    <property type="entry name" value="IgGFc-bd_N"/>
</dbReference>
<keyword evidence="4" id="KW-1185">Reference proteome</keyword>
<evidence type="ECO:0000313" key="3">
    <source>
        <dbReference type="EMBL" id="EKB50342.1"/>
    </source>
</evidence>
<dbReference type="Pfam" id="PF17517">
    <property type="entry name" value="IgGFc_binding"/>
    <property type="match status" value="1"/>
</dbReference>
<dbReference type="AlphaFoldDB" id="K1LDW2"/>
<sequence length="1047" mass="115071">MRGKVFHVCFLLCLLVLMEQVAYGQLSTVGKAFRFGFMENNRVINYNNPDNSALDYGIVLITAAEDAEGFIQYQNTRIDFSLQEGQEFFYKIEDEDMLVRTSGVIENKSVYVQSSGNISVYAFNERIRSADGTVVLPIASLGKEYYVTSHFEIMTANTAYNYAPNVNDESLFMVVAVEDNTQIEITPSVFTLSGNQPNVPFTITLNAGQSYQVKSKADLTGTRIRVIGDNPADCKNIAAFGGNKWTSVGNCGGANDHLFQHLYPIKTWGTEYLHVSMAGRSSGELVKVVAAENNTNLFVDGQNVGVLNAGEYLTLDFGPDLVKSISSSKPTAVTVFSKSQECNQPNAPFYGDGDPFMISYSPNQQLLTSVTFNAIKLPVVTAHYVNVIVRTNTAGLTFLDGQNIGNRFAPFPQSPDFSYARINIAQGVHRLRNNDGFIAYVYGFGDVESYGYAAGASLNNLNFEVSPIYEFEVEGDRVACLNQEASWEIIPENDVFTYFLWDFGDGSVPKEGQNVQHTFTEKGQFEVKVIASISPNSCDQQEEVIFTVEVNEISGEISGIASACPEVEELLYIFESADAFSKVTWKIEGGEVLEVNEAAGTVRVRWGAANPDASILAIPFTLEGCPQQEVIMPVRINQVIQSEIPEGTTQVCFDPDQIYEYVVPNALQSRGYEWFVENGRLIEASAGKARIAWENPSVMGKVSFREFSLTDELCEGNSPVLEVRVNGIFEFLEPEIADLSCFGDNSGVIKLNLSGGIQPLQYLWSHDENLNAPEANGLHAGNYTVQVKDASGCEIFSGELLIKQPAQLEVGRVENVAISCFGKADGSAKVWIAGGVAPYTVDFDAARIDENEIFFDNLEGISYDLEIKDANGCSVPLRLDIDSPEPETVIVQLQKPSCPGESNGELLILPESIFSPFTYSWEFDASNGIQLTGLSQGIYPVEVTDSRGCISVGVGEVKEAAPQIRMPTGFLPGDGLFSGVSNCEVEFVLTVYNRWGQMVYSGRQGWDGTIKGEPAPLGSYSYMYQYTFVLDDQFQTKEIRGIFTLLQ</sequence>
<dbReference type="PANTHER" id="PTHR46534">
    <property type="entry name" value="IGGFC_BINDING DOMAIN-CONTAINING PROTEIN"/>
    <property type="match status" value="1"/>
</dbReference>
<dbReference type="Pfam" id="PF18911">
    <property type="entry name" value="PKD_4"/>
    <property type="match status" value="1"/>
</dbReference>
<feature type="chain" id="PRO_5003850718" evidence="1">
    <location>
        <begin position="25"/>
        <end position="1047"/>
    </location>
</feature>
<dbReference type="EMBL" id="AMGM01000010">
    <property type="protein sequence ID" value="EKB50342.1"/>
    <property type="molecule type" value="Genomic_DNA"/>
</dbReference>
<feature type="signal peptide" evidence="1">
    <location>
        <begin position="1"/>
        <end position="24"/>
    </location>
</feature>
<dbReference type="Gene3D" id="2.60.40.10">
    <property type="entry name" value="Immunoglobulins"/>
    <property type="match status" value="1"/>
</dbReference>
<dbReference type="SUPFAM" id="SSF49299">
    <property type="entry name" value="PKD domain"/>
    <property type="match status" value="1"/>
</dbReference>
<evidence type="ECO:0000259" key="2">
    <source>
        <dbReference type="PROSITE" id="PS50093"/>
    </source>
</evidence>
<dbReference type="PATRIC" id="fig|1225176.3.peg.1117"/>
<dbReference type="RefSeq" id="WP_009184094.1">
    <property type="nucleotide sequence ID" value="NZ_AMGM01000010.1"/>
</dbReference>